<evidence type="ECO:0000259" key="2">
    <source>
        <dbReference type="PROSITE" id="PS50937"/>
    </source>
</evidence>
<accession>A0ABS1W358</accession>
<protein>
    <submittedName>
        <fullName evidence="3">MerR family transcriptional regulator</fullName>
    </submittedName>
</protein>
<dbReference type="Gene3D" id="1.10.1660.10">
    <property type="match status" value="1"/>
</dbReference>
<dbReference type="EMBL" id="JAENHO010000017">
    <property type="protein sequence ID" value="MBL7261165.1"/>
    <property type="molecule type" value="Genomic_DNA"/>
</dbReference>
<evidence type="ECO:0000313" key="4">
    <source>
        <dbReference type="Proteomes" id="UP000598996"/>
    </source>
</evidence>
<keyword evidence="1" id="KW-0238">DNA-binding</keyword>
<comment type="caution">
    <text evidence="3">The sequence shown here is derived from an EMBL/GenBank/DDBJ whole genome shotgun (WGS) entry which is preliminary data.</text>
</comment>
<dbReference type="PRINTS" id="PR00040">
    <property type="entry name" value="HTHMERR"/>
</dbReference>
<evidence type="ECO:0000256" key="1">
    <source>
        <dbReference type="ARBA" id="ARBA00023125"/>
    </source>
</evidence>
<organism evidence="3 4">
    <name type="scientific">Paractinoplanes lichenicola</name>
    <dbReference type="NCBI Taxonomy" id="2802976"/>
    <lineage>
        <taxon>Bacteria</taxon>
        <taxon>Bacillati</taxon>
        <taxon>Actinomycetota</taxon>
        <taxon>Actinomycetes</taxon>
        <taxon>Micromonosporales</taxon>
        <taxon>Micromonosporaceae</taxon>
        <taxon>Paractinoplanes</taxon>
    </lineage>
</organism>
<dbReference type="Pfam" id="PF13411">
    <property type="entry name" value="MerR_1"/>
    <property type="match status" value="1"/>
</dbReference>
<dbReference type="SMART" id="SM00422">
    <property type="entry name" value="HTH_MERR"/>
    <property type="match status" value="1"/>
</dbReference>
<dbReference type="SUPFAM" id="SSF46955">
    <property type="entry name" value="Putative DNA-binding domain"/>
    <property type="match status" value="1"/>
</dbReference>
<dbReference type="InterPro" id="IPR047057">
    <property type="entry name" value="MerR_fam"/>
</dbReference>
<keyword evidence="4" id="KW-1185">Reference proteome</keyword>
<dbReference type="InterPro" id="IPR009061">
    <property type="entry name" value="DNA-bd_dom_put_sf"/>
</dbReference>
<dbReference type="PANTHER" id="PTHR30204:SF93">
    <property type="entry name" value="HTH MERR-TYPE DOMAIN-CONTAINING PROTEIN"/>
    <property type="match status" value="1"/>
</dbReference>
<reference evidence="3 4" key="1">
    <citation type="submission" date="2021-01" db="EMBL/GenBank/DDBJ databases">
        <title>Actinoplanes sp. nov. LDG1-01 isolated from lichen.</title>
        <authorList>
            <person name="Saeng-In P."/>
            <person name="Phongsopitanun W."/>
            <person name="Kanchanasin P."/>
            <person name="Yuki M."/>
            <person name="Kudo T."/>
            <person name="Ohkuma M."/>
            <person name="Tanasupawat S."/>
        </authorList>
    </citation>
    <scope>NUCLEOTIDE SEQUENCE [LARGE SCALE GENOMIC DNA]</scope>
    <source>
        <strain evidence="3 4">LDG1-01</strain>
    </source>
</reference>
<proteinExistence type="predicted"/>
<dbReference type="Proteomes" id="UP000598996">
    <property type="component" value="Unassembled WGS sequence"/>
</dbReference>
<dbReference type="CDD" id="cd00592">
    <property type="entry name" value="HTH_MerR-like"/>
    <property type="match status" value="1"/>
</dbReference>
<evidence type="ECO:0000313" key="3">
    <source>
        <dbReference type="EMBL" id="MBL7261165.1"/>
    </source>
</evidence>
<dbReference type="InterPro" id="IPR000551">
    <property type="entry name" value="MerR-type_HTH_dom"/>
</dbReference>
<sequence>MYTIGDLSRRSGLPVRTIRFYSDAGVLPPTARTGAGHRRYDDTAASRLDLLCTLRQIGFDLATIQRVLADELTVAQAAAVQADALDAQIRLLRLRRAVLRRAATTPTTASEMAIMDHHARLTATERRRLVDGFLDSTFGAVDANPELVELLRQSLPELPDEPAAEQLDSWIELAELVQDPGFLSSVRRMAAHQAAERAEGDRTGLHHDLTTTVRDRVTAAIAAGIRPESPEAAPVVADLIACYADTFSAADTSDFRARLVTRLEVANDFRVERYWGLVATINGWPAPPSLAAVFDWFIPAVRCRVTVSP</sequence>
<gene>
    <name evidence="3" type="ORF">JKJ07_43465</name>
</gene>
<dbReference type="RefSeq" id="WP_202997875.1">
    <property type="nucleotide sequence ID" value="NZ_JAENHO010000017.1"/>
</dbReference>
<feature type="domain" description="HTH merR-type" evidence="2">
    <location>
        <begin position="1"/>
        <end position="70"/>
    </location>
</feature>
<dbReference type="PANTHER" id="PTHR30204">
    <property type="entry name" value="REDOX-CYCLING DRUG-SENSING TRANSCRIPTIONAL ACTIVATOR SOXR"/>
    <property type="match status" value="1"/>
</dbReference>
<dbReference type="PROSITE" id="PS50937">
    <property type="entry name" value="HTH_MERR_2"/>
    <property type="match status" value="1"/>
</dbReference>
<name>A0ABS1W358_9ACTN</name>